<protein>
    <submittedName>
        <fullName evidence="2">Uncharacterized protein</fullName>
    </submittedName>
</protein>
<comment type="caution">
    <text evidence="2">The sequence shown here is derived from an EMBL/GenBank/DDBJ whole genome shotgun (WGS) entry which is preliminary data.</text>
</comment>
<feature type="compositionally biased region" description="Polar residues" evidence="1">
    <location>
        <begin position="104"/>
        <end position="114"/>
    </location>
</feature>
<feature type="region of interest" description="Disordered" evidence="1">
    <location>
        <begin position="46"/>
        <end position="129"/>
    </location>
</feature>
<feature type="compositionally biased region" description="Low complexity" evidence="1">
    <location>
        <begin position="73"/>
        <end position="87"/>
    </location>
</feature>
<feature type="compositionally biased region" description="Basic residues" evidence="1">
    <location>
        <begin position="91"/>
        <end position="101"/>
    </location>
</feature>
<accession>A0ABV6M999</accession>
<organism evidence="2 3">
    <name type="scientific">Phytohabitans kaempferiae</name>
    <dbReference type="NCBI Taxonomy" id="1620943"/>
    <lineage>
        <taxon>Bacteria</taxon>
        <taxon>Bacillati</taxon>
        <taxon>Actinomycetota</taxon>
        <taxon>Actinomycetes</taxon>
        <taxon>Micromonosporales</taxon>
        <taxon>Micromonosporaceae</taxon>
    </lineage>
</organism>
<dbReference type="RefSeq" id="WP_377255376.1">
    <property type="nucleotide sequence ID" value="NZ_JBHLUH010000058.1"/>
</dbReference>
<proteinExistence type="predicted"/>
<dbReference type="Proteomes" id="UP001589867">
    <property type="component" value="Unassembled WGS sequence"/>
</dbReference>
<reference evidence="2 3" key="1">
    <citation type="submission" date="2024-09" db="EMBL/GenBank/DDBJ databases">
        <authorList>
            <person name="Sun Q."/>
            <person name="Mori K."/>
        </authorList>
    </citation>
    <scope>NUCLEOTIDE SEQUENCE [LARGE SCALE GENOMIC DNA]</scope>
    <source>
        <strain evidence="2 3">TBRC 3947</strain>
    </source>
</reference>
<name>A0ABV6M999_9ACTN</name>
<evidence type="ECO:0000313" key="3">
    <source>
        <dbReference type="Proteomes" id="UP001589867"/>
    </source>
</evidence>
<gene>
    <name evidence="2" type="ORF">ACFFIA_26830</name>
</gene>
<sequence length="129" mass="13175">MHPVGVGEVVEDHLGRRVEPVPATDLHACLIPSVAEVTASGRGYPCRMAERIPGESTETLDEETRRDGGPTRGHGAVTTTGGTAGPASVRRLAKKDRKGRKVAPTTTGDATSGGMSRPAGGTTSDATSG</sequence>
<dbReference type="EMBL" id="JBHLUH010000058">
    <property type="protein sequence ID" value="MFC0531262.1"/>
    <property type="molecule type" value="Genomic_DNA"/>
</dbReference>
<evidence type="ECO:0000313" key="2">
    <source>
        <dbReference type="EMBL" id="MFC0531262.1"/>
    </source>
</evidence>
<keyword evidence="3" id="KW-1185">Reference proteome</keyword>
<evidence type="ECO:0000256" key="1">
    <source>
        <dbReference type="SAM" id="MobiDB-lite"/>
    </source>
</evidence>